<reference evidence="1" key="1">
    <citation type="journal article" date="2022" name="bioRxiv">
        <title>Population genetic analysis of Ophidiomyces ophidiicola, the causative agent of snake fungal disease, indicates recent introductions to the USA.</title>
        <authorList>
            <person name="Ladner J.T."/>
            <person name="Palmer J.M."/>
            <person name="Ettinger C.L."/>
            <person name="Stajich J.E."/>
            <person name="Farrell T.M."/>
            <person name="Glorioso B.M."/>
            <person name="Lawson B."/>
            <person name="Price S.J."/>
            <person name="Stengle A.G."/>
            <person name="Grear D.A."/>
            <person name="Lorch J.M."/>
        </authorList>
    </citation>
    <scope>NUCLEOTIDE SEQUENCE</scope>
    <source>
        <strain evidence="1">NWHC 24266-5</strain>
    </source>
</reference>
<protein>
    <submittedName>
        <fullName evidence="1">Uncharacterized protein</fullName>
    </submittedName>
</protein>
<name>A0ACB8UQ38_9EURO</name>
<organism evidence="1">
    <name type="scientific">Ophidiomyces ophidiicola</name>
    <dbReference type="NCBI Taxonomy" id="1387563"/>
    <lineage>
        <taxon>Eukaryota</taxon>
        <taxon>Fungi</taxon>
        <taxon>Dikarya</taxon>
        <taxon>Ascomycota</taxon>
        <taxon>Pezizomycotina</taxon>
        <taxon>Eurotiomycetes</taxon>
        <taxon>Eurotiomycetidae</taxon>
        <taxon>Onygenales</taxon>
        <taxon>Onygenaceae</taxon>
        <taxon>Ophidiomyces</taxon>
    </lineage>
</organism>
<sequence length="402" mass="43810">MVALGETIAVIDKSGKVVSSSKHIFGVFKEARSAYRSRKAEIHTENRAKQAEREARQAIANLELSDGRSSASRRHPTRSKSVVRHSTHASHYHDEPRRSYEHDSRSVASSRHSRPANTAMTRRHTSGDLAFAKPPHLKSSSRTHSEPHIDMNLAYGEFHPASLEKLNRAPDKELDGLVGKVKSLLIEADCAHHSASATMAHLQKNPDAMAAIALTLAEISTLAKKLAPTALIALRNSAPAVFALLSSPQFMIAAGVGLGVTIVMFGGYKIVKQITAANQANAAANSQADMDQMLEINTNLSAIESWRRGVADSEAESCGTSVDGEFITPTAAAMSGLHLPRRVTELREPTVVHDAASSYSRHSRSSRSSRRSTSSRHDSESSRKKHKEKKPTSQLKLLFKRL</sequence>
<gene>
    <name evidence="1" type="ORF">LOY88_005673</name>
</gene>
<dbReference type="EMBL" id="JALBCA010000106">
    <property type="protein sequence ID" value="KAI2382842.1"/>
    <property type="molecule type" value="Genomic_DNA"/>
</dbReference>
<evidence type="ECO:0000313" key="1">
    <source>
        <dbReference type="EMBL" id="KAI2382842.1"/>
    </source>
</evidence>
<accession>A0ACB8UQ38</accession>
<comment type="caution">
    <text evidence="1">The sequence shown here is derived from an EMBL/GenBank/DDBJ whole genome shotgun (WGS) entry which is preliminary data.</text>
</comment>
<proteinExistence type="predicted"/>